<dbReference type="EMBL" id="JACBPP010000007">
    <property type="protein sequence ID" value="KAF8000418.1"/>
    <property type="molecule type" value="Genomic_DNA"/>
</dbReference>
<evidence type="ECO:0000313" key="2">
    <source>
        <dbReference type="Proteomes" id="UP000649328"/>
    </source>
</evidence>
<evidence type="ECO:0000313" key="1">
    <source>
        <dbReference type="EMBL" id="KAF8000418.1"/>
    </source>
</evidence>
<name>A0A8H7LA34_9ASCO</name>
<comment type="caution">
    <text evidence="1">The sequence shown here is derived from an EMBL/GenBank/DDBJ whole genome shotgun (WGS) entry which is preliminary data.</text>
</comment>
<keyword evidence="2" id="KW-1185">Reference proteome</keyword>
<gene>
    <name evidence="1" type="ORF">HF325_005347</name>
</gene>
<organism evidence="1 2">
    <name type="scientific">Metschnikowia pulcherrima</name>
    <dbReference type="NCBI Taxonomy" id="27326"/>
    <lineage>
        <taxon>Eukaryota</taxon>
        <taxon>Fungi</taxon>
        <taxon>Dikarya</taxon>
        <taxon>Ascomycota</taxon>
        <taxon>Saccharomycotina</taxon>
        <taxon>Pichiomycetes</taxon>
        <taxon>Metschnikowiaceae</taxon>
        <taxon>Metschnikowia</taxon>
    </lineage>
</organism>
<protein>
    <submittedName>
        <fullName evidence="1">Uncharacterized protein</fullName>
    </submittedName>
</protein>
<dbReference type="Proteomes" id="UP000649328">
    <property type="component" value="Unassembled WGS sequence"/>
</dbReference>
<accession>A0A8H7LA34</accession>
<proteinExistence type="predicted"/>
<dbReference type="AlphaFoldDB" id="A0A8H7LA34"/>
<sequence>MTVAMLIISTVDKYEQFVFMCNASMVLKAPKTSTTTDATAALSYGQMSMRMGKHFTESDIRSVRINTQM</sequence>
<reference evidence="1" key="1">
    <citation type="submission" date="2020-10" db="EMBL/GenBank/DDBJ databases">
        <title>The Whole-Genome Sequence of Metschnikowia persimmonesis, a Novel Endophytic Yeast Species Isolated from Medicinal Plant Diospyros kaki Thumb.</title>
        <authorList>
            <person name="Rahmat E."/>
            <person name="Kang Y."/>
        </authorList>
    </citation>
    <scope>NUCLEOTIDE SEQUENCE</scope>
    <source>
        <strain evidence="1">KIOM G15050</strain>
    </source>
</reference>